<dbReference type="InterPro" id="IPR019874">
    <property type="entry name" value="RF_methyltr_PrmC"/>
</dbReference>
<dbReference type="PANTHER" id="PTHR18895">
    <property type="entry name" value="HEMK METHYLTRANSFERASE"/>
    <property type="match status" value="1"/>
</dbReference>
<dbReference type="EMBL" id="JAABOP010000003">
    <property type="protein sequence ID" value="NER11054.1"/>
    <property type="molecule type" value="Genomic_DNA"/>
</dbReference>
<reference evidence="8 9" key="1">
    <citation type="submission" date="2020-01" db="EMBL/GenBank/DDBJ databases">
        <title>Muriicola jejuensis KCTC 22299.</title>
        <authorList>
            <person name="Wang G."/>
        </authorList>
    </citation>
    <scope>NUCLEOTIDE SEQUENCE [LARGE SCALE GENOMIC DNA]</scope>
    <source>
        <strain evidence="8 9">KCTC 22299</strain>
    </source>
</reference>
<evidence type="ECO:0000256" key="4">
    <source>
        <dbReference type="ARBA" id="ARBA00022691"/>
    </source>
</evidence>
<dbReference type="InterPro" id="IPR029063">
    <property type="entry name" value="SAM-dependent_MTases_sf"/>
</dbReference>
<dbReference type="GO" id="GO:0102559">
    <property type="term" value="F:peptide chain release factor N(5)-glutamine methyltransferase activity"/>
    <property type="evidence" value="ECO:0007669"/>
    <property type="project" value="UniProtKB-EC"/>
</dbReference>
<dbReference type="InterPro" id="IPR050320">
    <property type="entry name" value="N5-glutamine_MTase"/>
</dbReference>
<sequence>MLLKEIRHIFHKELDRQYGRQEVEHFFHHFVEHYLDQPRFVLVLHPNWSLSKDEEGTFFRGLAALKQGQPLHYIVGSKVFMDLKFRLNEHVLIPRPETEEMVRHIIEHHRNDPPRLRIMDLGTGSGCIAISLAKYLPQAEVSAIDISGKALRLASENAWENKVRVNFSEMDMTKMELEEDSYEVIVSNPPYVMEKEKAGMQSHVKDAEPALALFVPDERPLLFYEYIAKVAQKGLTDGGSLYLEINRQFGEEVKKLLEDSGFTKVEVIPDMHGHDRIVRAKKKLGSN</sequence>
<evidence type="ECO:0000313" key="8">
    <source>
        <dbReference type="EMBL" id="NER11054.1"/>
    </source>
</evidence>
<dbReference type="Gene3D" id="1.10.8.10">
    <property type="entry name" value="DNA helicase RuvA subunit, C-terminal domain"/>
    <property type="match status" value="1"/>
</dbReference>
<gene>
    <name evidence="8" type="primary">prmC</name>
    <name evidence="8" type="ORF">GWK09_11035</name>
</gene>
<protein>
    <recommendedName>
        <fullName evidence="1">peptide chain release factor N(5)-glutamine methyltransferase</fullName>
        <ecNumber evidence="1">2.1.1.297</ecNumber>
    </recommendedName>
</protein>
<keyword evidence="4" id="KW-0949">S-adenosyl-L-methionine</keyword>
<dbReference type="Proteomes" id="UP000468443">
    <property type="component" value="Unassembled WGS sequence"/>
</dbReference>
<evidence type="ECO:0000256" key="5">
    <source>
        <dbReference type="ARBA" id="ARBA00048391"/>
    </source>
</evidence>
<evidence type="ECO:0000259" key="6">
    <source>
        <dbReference type="Pfam" id="PF05175"/>
    </source>
</evidence>
<dbReference type="Pfam" id="PF05175">
    <property type="entry name" value="MTS"/>
    <property type="match status" value="1"/>
</dbReference>
<dbReference type="AlphaFoldDB" id="A0A6P0UCS3"/>
<dbReference type="InterPro" id="IPR007848">
    <property type="entry name" value="Small_mtfrase_dom"/>
</dbReference>
<accession>A0A6P0UCS3</accession>
<comment type="catalytic activity">
    <reaction evidence="5">
        <text>L-glutaminyl-[peptide chain release factor] + S-adenosyl-L-methionine = N(5)-methyl-L-glutaminyl-[peptide chain release factor] + S-adenosyl-L-homocysteine + H(+)</text>
        <dbReference type="Rhea" id="RHEA:42896"/>
        <dbReference type="Rhea" id="RHEA-COMP:10271"/>
        <dbReference type="Rhea" id="RHEA-COMP:10272"/>
        <dbReference type="ChEBI" id="CHEBI:15378"/>
        <dbReference type="ChEBI" id="CHEBI:30011"/>
        <dbReference type="ChEBI" id="CHEBI:57856"/>
        <dbReference type="ChEBI" id="CHEBI:59789"/>
        <dbReference type="ChEBI" id="CHEBI:61891"/>
        <dbReference type="EC" id="2.1.1.297"/>
    </reaction>
</comment>
<dbReference type="PROSITE" id="PS00092">
    <property type="entry name" value="N6_MTASE"/>
    <property type="match status" value="1"/>
</dbReference>
<proteinExistence type="predicted"/>
<feature type="domain" description="Release factor glutamine methyltransferase N-terminal" evidence="7">
    <location>
        <begin position="31"/>
        <end position="76"/>
    </location>
</feature>
<dbReference type="GO" id="GO:0003676">
    <property type="term" value="F:nucleic acid binding"/>
    <property type="evidence" value="ECO:0007669"/>
    <property type="project" value="InterPro"/>
</dbReference>
<organism evidence="8 9">
    <name type="scientific">Muriicola jejuensis</name>
    <dbReference type="NCBI Taxonomy" id="504488"/>
    <lineage>
        <taxon>Bacteria</taxon>
        <taxon>Pseudomonadati</taxon>
        <taxon>Bacteroidota</taxon>
        <taxon>Flavobacteriia</taxon>
        <taxon>Flavobacteriales</taxon>
        <taxon>Flavobacteriaceae</taxon>
        <taxon>Muriicola</taxon>
    </lineage>
</organism>
<evidence type="ECO:0000259" key="7">
    <source>
        <dbReference type="Pfam" id="PF17827"/>
    </source>
</evidence>
<dbReference type="SUPFAM" id="SSF53335">
    <property type="entry name" value="S-adenosyl-L-methionine-dependent methyltransferases"/>
    <property type="match status" value="1"/>
</dbReference>
<dbReference type="NCBIfam" id="TIGR03534">
    <property type="entry name" value="RF_mod_PrmC"/>
    <property type="match status" value="1"/>
</dbReference>
<feature type="domain" description="Methyltransferase small" evidence="6">
    <location>
        <begin position="114"/>
        <end position="210"/>
    </location>
</feature>
<dbReference type="CDD" id="cd02440">
    <property type="entry name" value="AdoMet_MTases"/>
    <property type="match status" value="1"/>
</dbReference>
<keyword evidence="9" id="KW-1185">Reference proteome</keyword>
<dbReference type="InterPro" id="IPR004556">
    <property type="entry name" value="HemK-like"/>
</dbReference>
<evidence type="ECO:0000256" key="2">
    <source>
        <dbReference type="ARBA" id="ARBA00022603"/>
    </source>
</evidence>
<keyword evidence="3 8" id="KW-0808">Transferase</keyword>
<dbReference type="EC" id="2.1.1.297" evidence="1"/>
<dbReference type="Pfam" id="PF17827">
    <property type="entry name" value="PrmC_N"/>
    <property type="match status" value="1"/>
</dbReference>
<evidence type="ECO:0000256" key="3">
    <source>
        <dbReference type="ARBA" id="ARBA00022679"/>
    </source>
</evidence>
<name>A0A6P0UCS3_9FLAO</name>
<dbReference type="Gene3D" id="3.40.50.150">
    <property type="entry name" value="Vaccinia Virus protein VP39"/>
    <property type="match status" value="1"/>
</dbReference>
<comment type="caution">
    <text evidence="8">The sequence shown here is derived from an EMBL/GenBank/DDBJ whole genome shotgun (WGS) entry which is preliminary data.</text>
</comment>
<keyword evidence="2 8" id="KW-0489">Methyltransferase</keyword>
<dbReference type="InterPro" id="IPR040758">
    <property type="entry name" value="PrmC_N"/>
</dbReference>
<evidence type="ECO:0000313" key="9">
    <source>
        <dbReference type="Proteomes" id="UP000468443"/>
    </source>
</evidence>
<dbReference type="GO" id="GO:0032259">
    <property type="term" value="P:methylation"/>
    <property type="evidence" value="ECO:0007669"/>
    <property type="project" value="UniProtKB-KW"/>
</dbReference>
<dbReference type="InterPro" id="IPR002052">
    <property type="entry name" value="DNA_methylase_N6_adenine_CS"/>
</dbReference>
<dbReference type="PANTHER" id="PTHR18895:SF74">
    <property type="entry name" value="MTRF1L RELEASE FACTOR GLUTAMINE METHYLTRANSFERASE"/>
    <property type="match status" value="1"/>
</dbReference>
<evidence type="ECO:0000256" key="1">
    <source>
        <dbReference type="ARBA" id="ARBA00012771"/>
    </source>
</evidence>
<dbReference type="NCBIfam" id="TIGR00536">
    <property type="entry name" value="hemK_fam"/>
    <property type="match status" value="1"/>
</dbReference>